<keyword evidence="1" id="KW-0812">Transmembrane</keyword>
<organism evidence="2 3">
    <name type="scientific">Cellulomonas dongxiuzhuiae</name>
    <dbReference type="NCBI Taxonomy" id="2819979"/>
    <lineage>
        <taxon>Bacteria</taxon>
        <taxon>Bacillati</taxon>
        <taxon>Actinomycetota</taxon>
        <taxon>Actinomycetes</taxon>
        <taxon>Micrococcales</taxon>
        <taxon>Cellulomonadaceae</taxon>
        <taxon>Cellulomonas</taxon>
    </lineage>
</organism>
<reference evidence="2 3" key="1">
    <citation type="submission" date="2021-05" db="EMBL/GenBank/DDBJ databases">
        <title>Novel species in genus Cellulomonas.</title>
        <authorList>
            <person name="Zhang G."/>
        </authorList>
    </citation>
    <scope>NUCLEOTIDE SEQUENCE [LARGE SCALE GENOMIC DNA]</scope>
    <source>
        <strain evidence="3">zg-ZUI157</strain>
    </source>
</reference>
<sequence>MVVLVAISRVGRDDVELAVGVVFVVGLGAGGPVCRGVGEHRSSSVWNSVGYFIGAAANGASVTVALVDGLHTLVRGS</sequence>
<evidence type="ECO:0000313" key="2">
    <source>
        <dbReference type="EMBL" id="QWC14864.1"/>
    </source>
</evidence>
<proteinExistence type="predicted"/>
<keyword evidence="1" id="KW-1133">Transmembrane helix</keyword>
<name>A0ABX8GFG2_9CELL</name>
<protein>
    <submittedName>
        <fullName evidence="2">Uncharacterized protein</fullName>
    </submittedName>
</protein>
<dbReference type="RefSeq" id="WP_208195363.1">
    <property type="nucleotide sequence ID" value="NZ_CP076023.1"/>
</dbReference>
<feature type="transmembrane region" description="Helical" evidence="1">
    <location>
        <begin position="17"/>
        <end position="37"/>
    </location>
</feature>
<keyword evidence="1" id="KW-0472">Membrane</keyword>
<evidence type="ECO:0000313" key="3">
    <source>
        <dbReference type="Proteomes" id="UP000679335"/>
    </source>
</evidence>
<evidence type="ECO:0000256" key="1">
    <source>
        <dbReference type="SAM" id="Phobius"/>
    </source>
</evidence>
<accession>A0ABX8GFG2</accession>
<dbReference type="EMBL" id="CP076023">
    <property type="protein sequence ID" value="QWC14864.1"/>
    <property type="molecule type" value="Genomic_DNA"/>
</dbReference>
<dbReference type="Proteomes" id="UP000679335">
    <property type="component" value="Chromosome"/>
</dbReference>
<feature type="transmembrane region" description="Helical" evidence="1">
    <location>
        <begin position="49"/>
        <end position="67"/>
    </location>
</feature>
<keyword evidence="3" id="KW-1185">Reference proteome</keyword>
<gene>
    <name evidence="2" type="ORF">KKR89_10890</name>
</gene>